<evidence type="ECO:0000313" key="1">
    <source>
        <dbReference type="EMBL" id="VDK28004.1"/>
    </source>
</evidence>
<name>A0A183CV96_9BILA</name>
<dbReference type="AlphaFoldDB" id="A0A183CV96"/>
<dbReference type="GO" id="GO:0005886">
    <property type="term" value="C:plasma membrane"/>
    <property type="evidence" value="ECO:0007669"/>
    <property type="project" value="TreeGrafter"/>
</dbReference>
<dbReference type="Proteomes" id="UP000271098">
    <property type="component" value="Unassembled WGS sequence"/>
</dbReference>
<dbReference type="PANTHER" id="PTHR21439">
    <property type="entry name" value="OXIDORED-NITRO DOMAIN-CONTAINING PROTEIN"/>
    <property type="match status" value="1"/>
</dbReference>
<dbReference type="InterPro" id="IPR019332">
    <property type="entry name" value="OSCP1"/>
</dbReference>
<gene>
    <name evidence="1" type="ORF">GPUH_LOCUS387</name>
</gene>
<dbReference type="GO" id="GO:0005737">
    <property type="term" value="C:cytoplasm"/>
    <property type="evidence" value="ECO:0007669"/>
    <property type="project" value="TreeGrafter"/>
</dbReference>
<accession>A0A183CV96</accession>
<reference evidence="3" key="1">
    <citation type="submission" date="2016-06" db="UniProtKB">
        <authorList>
            <consortium name="WormBaseParasite"/>
        </authorList>
    </citation>
    <scope>IDENTIFICATION</scope>
</reference>
<dbReference type="EMBL" id="UYRT01000325">
    <property type="protein sequence ID" value="VDK28004.1"/>
    <property type="molecule type" value="Genomic_DNA"/>
</dbReference>
<dbReference type="Pfam" id="PF10188">
    <property type="entry name" value="Oscp1"/>
    <property type="match status" value="1"/>
</dbReference>
<evidence type="ECO:0000313" key="3">
    <source>
        <dbReference type="WBParaSite" id="GPUH_0000038601-mRNA-1"/>
    </source>
</evidence>
<dbReference type="WBParaSite" id="GPUH_0000038601-mRNA-1">
    <property type="protein sequence ID" value="GPUH_0000038601-mRNA-1"/>
    <property type="gene ID" value="GPUH_0000038601"/>
</dbReference>
<dbReference type="OrthoDB" id="2157380at2759"/>
<keyword evidence="2" id="KW-1185">Reference proteome</keyword>
<organism evidence="3">
    <name type="scientific">Gongylonema pulchrum</name>
    <dbReference type="NCBI Taxonomy" id="637853"/>
    <lineage>
        <taxon>Eukaryota</taxon>
        <taxon>Metazoa</taxon>
        <taxon>Ecdysozoa</taxon>
        <taxon>Nematoda</taxon>
        <taxon>Chromadorea</taxon>
        <taxon>Rhabditida</taxon>
        <taxon>Spirurina</taxon>
        <taxon>Spiruromorpha</taxon>
        <taxon>Spiruroidea</taxon>
        <taxon>Gongylonematidae</taxon>
        <taxon>Gongylonema</taxon>
    </lineage>
</organism>
<proteinExistence type="predicted"/>
<dbReference type="PANTHER" id="PTHR21439:SF0">
    <property type="entry name" value="PROTEIN OSCP1"/>
    <property type="match status" value="1"/>
</dbReference>
<protein>
    <submittedName>
        <fullName evidence="3">Protein OSCP1</fullName>
    </submittedName>
</protein>
<sequence length="261" mass="30781">MKKANINGFYHNFKYYFKAQNVSKEKTIRVLTDILHMMFNTKFLEELFKPQHVYSRRTTRMFFEKLAHSSIMRLNETSMDKLYDLMTMAYKYQLQLCTGPEHIVLITLNHLDCVRKILPNDEILQQLLDVAHQLPMAKKFVDFFQDARVKVSLLLRENKQTDEGRFILFPDPRYDLPFNGNAPGCTRYFENGEAVRSETFPTGDEAIEYIPCSSRVKCCSLVLYTKICCGKPAKRRLRSRHKKKMGTAYKKHKRIERCILP</sequence>
<evidence type="ECO:0000313" key="2">
    <source>
        <dbReference type="Proteomes" id="UP000271098"/>
    </source>
</evidence>
<reference evidence="1 2" key="2">
    <citation type="submission" date="2018-11" db="EMBL/GenBank/DDBJ databases">
        <authorList>
            <consortium name="Pathogen Informatics"/>
        </authorList>
    </citation>
    <scope>NUCLEOTIDE SEQUENCE [LARGE SCALE GENOMIC DNA]</scope>
</reference>